<evidence type="ECO:0000313" key="4">
    <source>
        <dbReference type="Proteomes" id="UP000253383"/>
    </source>
</evidence>
<gene>
    <name evidence="3" type="ORF">DUE52_22495</name>
</gene>
<feature type="domain" description="Secretion system C-terminal sorting" evidence="2">
    <location>
        <begin position="258"/>
        <end position="334"/>
    </location>
</feature>
<comment type="caution">
    <text evidence="3">The sequence shown here is derived from an EMBL/GenBank/DDBJ whole genome shotgun (WGS) entry which is preliminary data.</text>
</comment>
<evidence type="ECO:0000259" key="2">
    <source>
        <dbReference type="Pfam" id="PF18962"/>
    </source>
</evidence>
<sequence length="336" mass="36293">MKTTTHLMKVLRNASLILGLGLLGARVTVAQCTQKNAKDQTVDFRLTYDKATQRITAWYVPSISSTHRLVTAQFSIITPNGFTAPEAGSGRDSQFEITNINGTWQDFVFDNELFTSKAYSPLASMENVAVHQVGMAPQATDVGAVTAGVPVPLFSFVSTEQEGVVRIAETGEKIQKDILSRFGSNISNEMAIQAPVKAFVRAEERYCKNDVQKKIEFTKPVLIDPSAATTVKPTAGVQTVGVAGTDDLLGNEQLMVTPNPATVELTVLYQLLSAGNAGIDLVDGQGRIIQTLVARKHHAIGKYHLKVTLQDVAAGLYFCSLKGENVQKAVKVIIAK</sequence>
<accession>A0A368JKW0</accession>
<keyword evidence="1" id="KW-0732">Signal</keyword>
<dbReference type="InterPro" id="IPR026444">
    <property type="entry name" value="Secre_tail"/>
</dbReference>
<name>A0A368JKW0_9BACT</name>
<dbReference type="Proteomes" id="UP000253383">
    <property type="component" value="Unassembled WGS sequence"/>
</dbReference>
<evidence type="ECO:0000256" key="1">
    <source>
        <dbReference type="SAM" id="SignalP"/>
    </source>
</evidence>
<dbReference type="AlphaFoldDB" id="A0A368JKW0"/>
<proteinExistence type="predicted"/>
<organism evidence="3 4">
    <name type="scientific">Larkinella punicea</name>
    <dbReference type="NCBI Taxonomy" id="2315727"/>
    <lineage>
        <taxon>Bacteria</taxon>
        <taxon>Pseudomonadati</taxon>
        <taxon>Bacteroidota</taxon>
        <taxon>Cytophagia</taxon>
        <taxon>Cytophagales</taxon>
        <taxon>Spirosomataceae</taxon>
        <taxon>Larkinella</taxon>
    </lineage>
</organism>
<protein>
    <submittedName>
        <fullName evidence="3">T9SS C-terminal target domain-containing protein</fullName>
    </submittedName>
</protein>
<dbReference type="NCBIfam" id="TIGR04183">
    <property type="entry name" value="Por_Secre_tail"/>
    <property type="match status" value="1"/>
</dbReference>
<feature type="chain" id="PRO_5016679999" evidence="1">
    <location>
        <begin position="31"/>
        <end position="336"/>
    </location>
</feature>
<feature type="signal peptide" evidence="1">
    <location>
        <begin position="1"/>
        <end position="30"/>
    </location>
</feature>
<dbReference type="OrthoDB" id="929748at2"/>
<reference evidence="3 4" key="1">
    <citation type="submission" date="2018-07" db="EMBL/GenBank/DDBJ databases">
        <title>Genome analysis of Larkinella rosea.</title>
        <authorList>
            <person name="Zhou Z."/>
            <person name="Wang G."/>
        </authorList>
    </citation>
    <scope>NUCLEOTIDE SEQUENCE [LARGE SCALE GENOMIC DNA]</scope>
    <source>
        <strain evidence="4">zzj9</strain>
    </source>
</reference>
<dbReference type="RefSeq" id="WP_114408303.1">
    <property type="nucleotide sequence ID" value="NZ_QOWE01000020.1"/>
</dbReference>
<dbReference type="EMBL" id="QOWE01000020">
    <property type="protein sequence ID" value="RCR67304.1"/>
    <property type="molecule type" value="Genomic_DNA"/>
</dbReference>
<keyword evidence="4" id="KW-1185">Reference proteome</keyword>
<dbReference type="Pfam" id="PF18962">
    <property type="entry name" value="Por_Secre_tail"/>
    <property type="match status" value="1"/>
</dbReference>
<evidence type="ECO:0000313" key="3">
    <source>
        <dbReference type="EMBL" id="RCR67304.1"/>
    </source>
</evidence>